<protein>
    <submittedName>
        <fullName evidence="2">XRE family transcriptional regulator</fullName>
    </submittedName>
</protein>
<dbReference type="GO" id="GO:0003677">
    <property type="term" value="F:DNA binding"/>
    <property type="evidence" value="ECO:0007669"/>
    <property type="project" value="InterPro"/>
</dbReference>
<feature type="domain" description="HTH cro/C1-type" evidence="1">
    <location>
        <begin position="11"/>
        <end position="58"/>
    </location>
</feature>
<dbReference type="SMART" id="SM00530">
    <property type="entry name" value="HTH_XRE"/>
    <property type="match status" value="1"/>
</dbReference>
<proteinExistence type="predicted"/>
<organism evidence="2 3">
    <name type="scientific">Cupriavidus oxalaticus</name>
    <dbReference type="NCBI Taxonomy" id="96344"/>
    <lineage>
        <taxon>Bacteria</taxon>
        <taxon>Pseudomonadati</taxon>
        <taxon>Pseudomonadota</taxon>
        <taxon>Betaproteobacteria</taxon>
        <taxon>Burkholderiales</taxon>
        <taxon>Burkholderiaceae</taxon>
        <taxon>Cupriavidus</taxon>
    </lineage>
</organism>
<dbReference type="Gene3D" id="1.10.260.40">
    <property type="entry name" value="lambda repressor-like DNA-binding domains"/>
    <property type="match status" value="1"/>
</dbReference>
<dbReference type="Pfam" id="PF13560">
    <property type="entry name" value="HTH_31"/>
    <property type="match status" value="1"/>
</dbReference>
<dbReference type="InterPro" id="IPR010982">
    <property type="entry name" value="Lambda_DNA-bd_dom_sf"/>
</dbReference>
<dbReference type="RefSeq" id="WP_116298363.1">
    <property type="nucleotide sequence ID" value="NZ_CP038637.1"/>
</dbReference>
<name>A0A4V1BZQ0_9BURK</name>
<dbReference type="OrthoDB" id="8967589at2"/>
<evidence type="ECO:0000313" key="2">
    <source>
        <dbReference type="EMBL" id="QBY56092.1"/>
    </source>
</evidence>
<gene>
    <name evidence="2" type="ORF">E0W60_34135</name>
</gene>
<dbReference type="AlphaFoldDB" id="A0A4V1BZQ0"/>
<dbReference type="EMBL" id="CP038637">
    <property type="protein sequence ID" value="QBY56092.1"/>
    <property type="molecule type" value="Genomic_DNA"/>
</dbReference>
<reference evidence="2 3" key="1">
    <citation type="submission" date="2019-03" db="EMBL/GenBank/DDBJ databases">
        <title>Efficiently degradation of phenoxyalkanoic acid herbicides by Cupriavidus oxalaticus strain X32.</title>
        <authorList>
            <person name="Sheng X."/>
        </authorList>
    </citation>
    <scope>NUCLEOTIDE SEQUENCE [LARGE SCALE GENOMIC DNA]</scope>
    <source>
        <strain evidence="2 3">X32</strain>
        <plasmid evidence="2 3">unnamed2</plasmid>
    </source>
</reference>
<dbReference type="SUPFAM" id="SSF47413">
    <property type="entry name" value="lambda repressor-like DNA-binding domains"/>
    <property type="match status" value="1"/>
</dbReference>
<evidence type="ECO:0000313" key="3">
    <source>
        <dbReference type="Proteomes" id="UP000295294"/>
    </source>
</evidence>
<dbReference type="CDD" id="cd00093">
    <property type="entry name" value="HTH_XRE"/>
    <property type="match status" value="1"/>
</dbReference>
<dbReference type="InterPro" id="IPR001387">
    <property type="entry name" value="Cro/C1-type_HTH"/>
</dbReference>
<dbReference type="Proteomes" id="UP000295294">
    <property type="component" value="Plasmid unnamed2"/>
</dbReference>
<dbReference type="KEGG" id="cox:E0W60_34135"/>
<geneLocation type="plasmid" evidence="2">
    <name>unnamed2</name>
</geneLocation>
<accession>A0A4V1BZQ0</accession>
<dbReference type="PROSITE" id="PS50943">
    <property type="entry name" value="HTH_CROC1"/>
    <property type="match status" value="1"/>
</dbReference>
<evidence type="ECO:0000259" key="1">
    <source>
        <dbReference type="PROSITE" id="PS50943"/>
    </source>
</evidence>
<sequence>MSASDRPLTALKAIRVARNLSPDKLCEAAGISRSYFTRLEQGGVPTPEVAASLARILNSGTCGRDKDGAPSEQKTKLLAACKELLDRMGGVYMIVSEIHLLYPERFAARQPEKDTA</sequence>
<keyword evidence="2" id="KW-0614">Plasmid</keyword>